<evidence type="ECO:0000256" key="1">
    <source>
        <dbReference type="ARBA" id="ARBA00022801"/>
    </source>
</evidence>
<accession>A0A363UMH7</accession>
<dbReference type="InterPro" id="IPR002641">
    <property type="entry name" value="PNPLA_dom"/>
</dbReference>
<comment type="caution">
    <text evidence="4">Lacks conserved residue(s) required for the propagation of feature annotation.</text>
</comment>
<dbReference type="InterPro" id="IPR050301">
    <property type="entry name" value="NTE"/>
</dbReference>
<evidence type="ECO:0000259" key="6">
    <source>
        <dbReference type="PROSITE" id="PS51635"/>
    </source>
</evidence>
<feature type="compositionally biased region" description="Low complexity" evidence="5">
    <location>
        <begin position="1"/>
        <end position="20"/>
    </location>
</feature>
<keyword evidence="1 4" id="KW-0378">Hydrolase</keyword>
<comment type="caution">
    <text evidence="7">The sequence shown here is derived from an EMBL/GenBank/DDBJ whole genome shotgun (WGS) entry which is preliminary data.</text>
</comment>
<feature type="domain" description="PNPLA" evidence="6">
    <location>
        <begin position="201"/>
        <end position="388"/>
    </location>
</feature>
<protein>
    <submittedName>
        <fullName evidence="7">DUF3336 domain-containing protein</fullName>
    </submittedName>
</protein>
<feature type="short sequence motif" description="GXSXG" evidence="4">
    <location>
        <begin position="232"/>
        <end position="236"/>
    </location>
</feature>
<evidence type="ECO:0000313" key="7">
    <source>
        <dbReference type="EMBL" id="PWN56636.1"/>
    </source>
</evidence>
<keyword evidence="8" id="KW-1185">Reference proteome</keyword>
<dbReference type="PROSITE" id="PS51635">
    <property type="entry name" value="PNPLA"/>
    <property type="match status" value="1"/>
</dbReference>
<dbReference type="PANTHER" id="PTHR14226">
    <property type="entry name" value="NEUROPATHY TARGET ESTERASE/SWISS CHEESE D.MELANOGASTER"/>
    <property type="match status" value="1"/>
</dbReference>
<dbReference type="Gene3D" id="3.40.1090.10">
    <property type="entry name" value="Cytosolic phospholipase A2 catalytic domain"/>
    <property type="match status" value="2"/>
</dbReference>
<feature type="region of interest" description="Disordered" evidence="5">
    <location>
        <begin position="1"/>
        <end position="22"/>
    </location>
</feature>
<feature type="active site" description="Proton acceptor" evidence="4">
    <location>
        <position position="375"/>
    </location>
</feature>
<gene>
    <name evidence="7" type="ORF">DEH80_07435</name>
</gene>
<dbReference type="Pfam" id="PF01734">
    <property type="entry name" value="Patatin"/>
    <property type="match status" value="1"/>
</dbReference>
<evidence type="ECO:0000313" key="8">
    <source>
        <dbReference type="Proteomes" id="UP000251800"/>
    </source>
</evidence>
<dbReference type="EMBL" id="QEQK01000005">
    <property type="protein sequence ID" value="PWN56636.1"/>
    <property type="molecule type" value="Genomic_DNA"/>
</dbReference>
<sequence length="534" mass="58166">MPRVFPKPASARAASTAPASVTGDCRVQSTGDADLIGFNRSPRVASCAADSNGLSHMPRQIRRLKNALADASSYAEWREAAHALDAATGADDWRAEDDSPELAADLLRRDIARIDALVRRRDWTALAETLHESIYRHQGDLTAPHLYNVARSGTKQIVEDYLEAVGAALTAYAEAADSPSDAESRLRLLTAAQFTLGQPALLLSGGAAMGFFHLGVIKALLDQGLLPEVICGSSIGSMVAAAVCNRSDAELKALFGDLDAVYRLGIRFLPPRRAWRDGGLLDQAQYRRCALENIGDTTFAEARARSGRALCISVSPSRARQKPRVLSDKTAPDVLVSDAVVASSAVPGLFPPVMLQARQPNGQITPYLPDERWVDGTFQGDLPTKRLGRLYNVNHFIVSQVNPHAVPFLASRGGRSLPALAADLMLSSTRVQAVQTLKVLQARVKRDGLHNVLEHARLLAEQDYRGDTNIHPPMNAWMYRKLLSNPSVDDLHHYILLGERATWPQLDLIRNQTRIQRELAGAIERLKATTARAG</sequence>
<evidence type="ECO:0000256" key="4">
    <source>
        <dbReference type="PROSITE-ProRule" id="PRU01161"/>
    </source>
</evidence>
<dbReference type="Proteomes" id="UP000251800">
    <property type="component" value="Unassembled WGS sequence"/>
</dbReference>
<dbReference type="Pfam" id="PF11815">
    <property type="entry name" value="DUF3336"/>
    <property type="match status" value="1"/>
</dbReference>
<keyword evidence="2 4" id="KW-0442">Lipid degradation</keyword>
<evidence type="ECO:0000256" key="2">
    <source>
        <dbReference type="ARBA" id="ARBA00022963"/>
    </source>
</evidence>
<proteinExistence type="predicted"/>
<dbReference type="SUPFAM" id="SSF52151">
    <property type="entry name" value="FabD/lysophospholipase-like"/>
    <property type="match status" value="1"/>
</dbReference>
<evidence type="ECO:0000256" key="3">
    <source>
        <dbReference type="ARBA" id="ARBA00023098"/>
    </source>
</evidence>
<organism evidence="7 8">
    <name type="scientific">Abyssibacter profundi</name>
    <dbReference type="NCBI Taxonomy" id="2182787"/>
    <lineage>
        <taxon>Bacteria</taxon>
        <taxon>Pseudomonadati</taxon>
        <taxon>Pseudomonadota</taxon>
        <taxon>Gammaproteobacteria</taxon>
        <taxon>Chromatiales</taxon>
        <taxon>Oceanococcaceae</taxon>
        <taxon>Abyssibacter</taxon>
    </lineage>
</organism>
<dbReference type="GO" id="GO:0004806">
    <property type="term" value="F:triacylglycerol lipase activity"/>
    <property type="evidence" value="ECO:0007669"/>
    <property type="project" value="InterPro"/>
</dbReference>
<reference evidence="7 8" key="1">
    <citation type="submission" date="2018-05" db="EMBL/GenBank/DDBJ databases">
        <title>Abyssibacter profundi OUC007T gen. nov., sp. nov, a marine bacterium isolated from seawater of the Mariana Trench.</title>
        <authorList>
            <person name="Zhou S."/>
        </authorList>
    </citation>
    <scope>NUCLEOTIDE SEQUENCE [LARGE SCALE GENOMIC DNA]</scope>
    <source>
        <strain evidence="7 8">OUC007</strain>
    </source>
</reference>
<dbReference type="GO" id="GO:0016042">
    <property type="term" value="P:lipid catabolic process"/>
    <property type="evidence" value="ECO:0007669"/>
    <property type="project" value="UniProtKB-UniRule"/>
</dbReference>
<feature type="active site" description="Nucleophile" evidence="4">
    <location>
        <position position="234"/>
    </location>
</feature>
<dbReference type="InterPro" id="IPR021771">
    <property type="entry name" value="Triacylglycerol_lipase_N"/>
</dbReference>
<keyword evidence="3 4" id="KW-0443">Lipid metabolism</keyword>
<dbReference type="InterPro" id="IPR016035">
    <property type="entry name" value="Acyl_Trfase/lysoPLipase"/>
</dbReference>
<dbReference type="AlphaFoldDB" id="A0A363UMH7"/>
<dbReference type="PANTHER" id="PTHR14226:SF10">
    <property type="entry name" value="TRIACYLGLYCEROL LIPASE 4-RELATED"/>
    <property type="match status" value="1"/>
</dbReference>
<name>A0A363UMH7_9GAMM</name>
<evidence type="ECO:0000256" key="5">
    <source>
        <dbReference type="SAM" id="MobiDB-lite"/>
    </source>
</evidence>